<comment type="caution">
    <text evidence="1">The sequence shown here is derived from an EMBL/GenBank/DDBJ whole genome shotgun (WGS) entry which is preliminary data.</text>
</comment>
<evidence type="ECO:0000313" key="1">
    <source>
        <dbReference type="EMBL" id="GHH89106.1"/>
    </source>
</evidence>
<dbReference type="AlphaFoldDB" id="A0A919GR56"/>
<protein>
    <submittedName>
        <fullName evidence="1">Uncharacterized protein</fullName>
    </submittedName>
</protein>
<sequence length="127" mass="13249">MISSDRAVVVFAFKAEADTAGLAVEVASGLALATGRMIAAAATAAAAAAARTPVLLVTRRWLNSLTSRGGRLAGGRPTRGSARGEAASAVFVYAPAWTPERGICHSCRMIPTRPTTEEYGSPRRMFI</sequence>
<organism evidence="1 2">
    <name type="scientific">Streptomyces capitiformicae</name>
    <dbReference type="NCBI Taxonomy" id="2014920"/>
    <lineage>
        <taxon>Bacteria</taxon>
        <taxon>Bacillati</taxon>
        <taxon>Actinomycetota</taxon>
        <taxon>Actinomycetes</taxon>
        <taxon>Kitasatosporales</taxon>
        <taxon>Streptomycetaceae</taxon>
        <taxon>Streptomyces</taxon>
    </lineage>
</organism>
<evidence type="ECO:0000313" key="2">
    <source>
        <dbReference type="Proteomes" id="UP000603227"/>
    </source>
</evidence>
<proteinExistence type="predicted"/>
<name>A0A919GR56_9ACTN</name>
<keyword evidence="2" id="KW-1185">Reference proteome</keyword>
<reference evidence="1" key="2">
    <citation type="submission" date="2020-09" db="EMBL/GenBank/DDBJ databases">
        <authorList>
            <person name="Sun Q."/>
            <person name="Zhou Y."/>
        </authorList>
    </citation>
    <scope>NUCLEOTIDE SEQUENCE</scope>
    <source>
        <strain evidence="1">CGMCC 4.7403</strain>
    </source>
</reference>
<dbReference type="Proteomes" id="UP000603227">
    <property type="component" value="Unassembled WGS sequence"/>
</dbReference>
<gene>
    <name evidence="1" type="ORF">GCM10017771_37550</name>
</gene>
<dbReference type="EMBL" id="BNAT01000011">
    <property type="protein sequence ID" value="GHH89106.1"/>
    <property type="molecule type" value="Genomic_DNA"/>
</dbReference>
<reference evidence="1" key="1">
    <citation type="journal article" date="2014" name="Int. J. Syst. Evol. Microbiol.">
        <title>Complete genome sequence of Corynebacterium casei LMG S-19264T (=DSM 44701T), isolated from a smear-ripened cheese.</title>
        <authorList>
            <consortium name="US DOE Joint Genome Institute (JGI-PGF)"/>
            <person name="Walter F."/>
            <person name="Albersmeier A."/>
            <person name="Kalinowski J."/>
            <person name="Ruckert C."/>
        </authorList>
    </citation>
    <scope>NUCLEOTIDE SEQUENCE</scope>
    <source>
        <strain evidence="1">CGMCC 4.7403</strain>
    </source>
</reference>
<accession>A0A919GR56</accession>